<dbReference type="EMBL" id="UINC01036769">
    <property type="protein sequence ID" value="SVB31239.1"/>
    <property type="molecule type" value="Genomic_DNA"/>
</dbReference>
<evidence type="ECO:0000313" key="1">
    <source>
        <dbReference type="EMBL" id="SVB31239.1"/>
    </source>
</evidence>
<name>A0A382CZF6_9ZZZZ</name>
<protein>
    <submittedName>
        <fullName evidence="1">Uncharacterized protein</fullName>
    </submittedName>
</protein>
<accession>A0A382CZF6</accession>
<gene>
    <name evidence="1" type="ORF">METZ01_LOCUS184093</name>
</gene>
<dbReference type="AlphaFoldDB" id="A0A382CZF6"/>
<sequence length="82" mass="9407">MALVHGETPAIVLRGAYDPVDCEALMKRFRERELLYDPRHNGDGRPRRVDIGTSFGSHRADREKFHAHSTQTHELFSTLFEG</sequence>
<feature type="non-terminal residue" evidence="1">
    <location>
        <position position="82"/>
    </location>
</feature>
<organism evidence="1">
    <name type="scientific">marine metagenome</name>
    <dbReference type="NCBI Taxonomy" id="408172"/>
    <lineage>
        <taxon>unclassified sequences</taxon>
        <taxon>metagenomes</taxon>
        <taxon>ecological metagenomes</taxon>
    </lineage>
</organism>
<reference evidence="1" key="1">
    <citation type="submission" date="2018-05" db="EMBL/GenBank/DDBJ databases">
        <authorList>
            <person name="Lanie J.A."/>
            <person name="Ng W.-L."/>
            <person name="Kazmierczak K.M."/>
            <person name="Andrzejewski T.M."/>
            <person name="Davidsen T.M."/>
            <person name="Wayne K.J."/>
            <person name="Tettelin H."/>
            <person name="Glass J.I."/>
            <person name="Rusch D."/>
            <person name="Podicherti R."/>
            <person name="Tsui H.-C.T."/>
            <person name="Winkler M.E."/>
        </authorList>
    </citation>
    <scope>NUCLEOTIDE SEQUENCE</scope>
</reference>
<proteinExistence type="predicted"/>